<evidence type="ECO:0000256" key="8">
    <source>
        <dbReference type="ARBA" id="ARBA00023180"/>
    </source>
</evidence>
<keyword evidence="12" id="KW-1185">Reference proteome</keyword>
<feature type="non-terminal residue" evidence="11">
    <location>
        <position position="69"/>
    </location>
</feature>
<gene>
    <name evidence="11" type="primary">Pcdha1</name>
    <name evidence="11" type="ORF">OREARF_R15496</name>
</gene>
<dbReference type="InterPro" id="IPR050174">
    <property type="entry name" value="Protocadherin/Cadherin-CA"/>
</dbReference>
<keyword evidence="6" id="KW-1133">Transmembrane helix</keyword>
<dbReference type="PANTHER" id="PTHR24028">
    <property type="entry name" value="CADHERIN-87A"/>
    <property type="match status" value="1"/>
</dbReference>
<sequence length="69" mass="7823">ICYSFSDTISAKIQELFKIDSKSGEIRTAGALDFEDVQSYDLEIEVRDQGWPPLSSHCRVELEVLDVND</sequence>
<dbReference type="AlphaFoldDB" id="A0A7K6KB71"/>
<keyword evidence="4 9" id="KW-0106">Calcium</keyword>
<dbReference type="FunFam" id="2.60.40.60:FF:000002">
    <property type="entry name" value="Protocadherin alpha 2"/>
    <property type="match status" value="1"/>
</dbReference>
<reference evidence="11 12" key="1">
    <citation type="submission" date="2019-09" db="EMBL/GenBank/DDBJ databases">
        <title>Bird 10,000 Genomes (B10K) Project - Family phase.</title>
        <authorList>
            <person name="Zhang G."/>
        </authorList>
    </citation>
    <scope>NUCLEOTIDE SEQUENCE [LARGE SCALE GENOMIC DNA]</scope>
    <source>
        <strain evidence="11">B10K-DU-029-42</strain>
        <tissue evidence="11">Muscle</tissue>
    </source>
</reference>
<dbReference type="GO" id="GO:0005886">
    <property type="term" value="C:plasma membrane"/>
    <property type="evidence" value="ECO:0007669"/>
    <property type="project" value="TreeGrafter"/>
</dbReference>
<evidence type="ECO:0000256" key="6">
    <source>
        <dbReference type="ARBA" id="ARBA00022989"/>
    </source>
</evidence>
<evidence type="ECO:0000256" key="9">
    <source>
        <dbReference type="PROSITE-ProRule" id="PRU00043"/>
    </source>
</evidence>
<dbReference type="InterPro" id="IPR015919">
    <property type="entry name" value="Cadherin-like_sf"/>
</dbReference>
<feature type="domain" description="Cadherin" evidence="10">
    <location>
        <begin position="3"/>
        <end position="69"/>
    </location>
</feature>
<evidence type="ECO:0000313" key="11">
    <source>
        <dbReference type="EMBL" id="NWW09830.1"/>
    </source>
</evidence>
<keyword evidence="8" id="KW-0325">Glycoprotein</keyword>
<evidence type="ECO:0000256" key="4">
    <source>
        <dbReference type="ARBA" id="ARBA00022837"/>
    </source>
</evidence>
<organism evidence="11 12">
    <name type="scientific">Oreocharis arfaki</name>
    <name type="common">tit berrypecker</name>
    <dbReference type="NCBI Taxonomy" id="979223"/>
    <lineage>
        <taxon>Eukaryota</taxon>
        <taxon>Metazoa</taxon>
        <taxon>Chordata</taxon>
        <taxon>Craniata</taxon>
        <taxon>Vertebrata</taxon>
        <taxon>Euteleostomi</taxon>
        <taxon>Archelosauria</taxon>
        <taxon>Archosauria</taxon>
        <taxon>Dinosauria</taxon>
        <taxon>Saurischia</taxon>
        <taxon>Theropoda</taxon>
        <taxon>Coelurosauria</taxon>
        <taxon>Aves</taxon>
        <taxon>Neognathae</taxon>
        <taxon>Neoaves</taxon>
        <taxon>Telluraves</taxon>
        <taxon>Australaves</taxon>
        <taxon>Passeriformes</taxon>
        <taxon>Passeroidea</taxon>
        <taxon>Paramythiidae</taxon>
        <taxon>Oreocharis</taxon>
    </lineage>
</organism>
<keyword evidence="5" id="KW-0130">Cell adhesion</keyword>
<evidence type="ECO:0000256" key="5">
    <source>
        <dbReference type="ARBA" id="ARBA00022889"/>
    </source>
</evidence>
<dbReference type="InterPro" id="IPR002126">
    <property type="entry name" value="Cadherin-like_dom"/>
</dbReference>
<dbReference type="GO" id="GO:0007156">
    <property type="term" value="P:homophilic cell adhesion via plasma membrane adhesion molecules"/>
    <property type="evidence" value="ECO:0007669"/>
    <property type="project" value="InterPro"/>
</dbReference>
<dbReference type="Pfam" id="PF00028">
    <property type="entry name" value="Cadherin"/>
    <property type="match status" value="1"/>
</dbReference>
<dbReference type="GO" id="GO:0005509">
    <property type="term" value="F:calcium ion binding"/>
    <property type="evidence" value="ECO:0007669"/>
    <property type="project" value="UniProtKB-UniRule"/>
</dbReference>
<evidence type="ECO:0000256" key="7">
    <source>
        <dbReference type="ARBA" id="ARBA00023136"/>
    </source>
</evidence>
<dbReference type="PANTHER" id="PTHR24028:SF133">
    <property type="entry name" value="PROTOCADHERIN ALPHA-4"/>
    <property type="match status" value="1"/>
</dbReference>
<dbReference type="SMART" id="SM00112">
    <property type="entry name" value="CA"/>
    <property type="match status" value="1"/>
</dbReference>
<evidence type="ECO:0000256" key="1">
    <source>
        <dbReference type="ARBA" id="ARBA00004167"/>
    </source>
</evidence>
<dbReference type="PRINTS" id="PR00205">
    <property type="entry name" value="CADHERIN"/>
</dbReference>
<protein>
    <submittedName>
        <fullName evidence="11">PCDA1 protein</fullName>
    </submittedName>
</protein>
<dbReference type="Proteomes" id="UP000542358">
    <property type="component" value="Unassembled WGS sequence"/>
</dbReference>
<dbReference type="Gene3D" id="2.60.40.60">
    <property type="entry name" value="Cadherins"/>
    <property type="match status" value="1"/>
</dbReference>
<comment type="caution">
    <text evidence="11">The sequence shown here is derived from an EMBL/GenBank/DDBJ whole genome shotgun (WGS) entry which is preliminary data.</text>
</comment>
<dbReference type="CDD" id="cd11304">
    <property type="entry name" value="Cadherin_repeat"/>
    <property type="match status" value="1"/>
</dbReference>
<keyword evidence="3" id="KW-0677">Repeat</keyword>
<comment type="subcellular location">
    <subcellularLocation>
        <location evidence="1">Membrane</location>
        <topology evidence="1">Single-pass membrane protein</topology>
    </subcellularLocation>
</comment>
<accession>A0A7K6KB71</accession>
<keyword evidence="2" id="KW-0812">Transmembrane</keyword>
<keyword evidence="7" id="KW-0472">Membrane</keyword>
<name>A0A7K6KB71_9PASE</name>
<evidence type="ECO:0000313" key="12">
    <source>
        <dbReference type="Proteomes" id="UP000542358"/>
    </source>
</evidence>
<evidence type="ECO:0000259" key="10">
    <source>
        <dbReference type="PROSITE" id="PS50268"/>
    </source>
</evidence>
<proteinExistence type="predicted"/>
<evidence type="ECO:0000256" key="2">
    <source>
        <dbReference type="ARBA" id="ARBA00022692"/>
    </source>
</evidence>
<dbReference type="SUPFAM" id="SSF49313">
    <property type="entry name" value="Cadherin-like"/>
    <property type="match status" value="1"/>
</dbReference>
<feature type="non-terminal residue" evidence="11">
    <location>
        <position position="1"/>
    </location>
</feature>
<evidence type="ECO:0000256" key="3">
    <source>
        <dbReference type="ARBA" id="ARBA00022737"/>
    </source>
</evidence>
<dbReference type="PROSITE" id="PS50268">
    <property type="entry name" value="CADHERIN_2"/>
    <property type="match status" value="1"/>
</dbReference>
<dbReference type="EMBL" id="VZRR01009486">
    <property type="protein sequence ID" value="NWW09830.1"/>
    <property type="molecule type" value="Genomic_DNA"/>
</dbReference>